<proteinExistence type="predicted"/>
<evidence type="ECO:0000313" key="3">
    <source>
        <dbReference type="Proteomes" id="UP001519887"/>
    </source>
</evidence>
<comment type="caution">
    <text evidence="2">The sequence shown here is derived from an EMBL/GenBank/DDBJ whole genome shotgun (WGS) entry which is preliminary data.</text>
</comment>
<protein>
    <submittedName>
        <fullName evidence="2">Uncharacterized protein</fullName>
    </submittedName>
</protein>
<accession>A0ABS7C0H0</accession>
<feature type="chain" id="PRO_5047488260" evidence="1">
    <location>
        <begin position="30"/>
        <end position="142"/>
    </location>
</feature>
<dbReference type="RefSeq" id="WP_210045761.1">
    <property type="nucleotide sequence ID" value="NZ_JBHLVU010000017.1"/>
</dbReference>
<dbReference type="EMBL" id="JAHZIK010000196">
    <property type="protein sequence ID" value="MBW7454403.1"/>
    <property type="molecule type" value="Genomic_DNA"/>
</dbReference>
<evidence type="ECO:0000256" key="1">
    <source>
        <dbReference type="SAM" id="SignalP"/>
    </source>
</evidence>
<organism evidence="2 3">
    <name type="scientific">Paenibacillus sepulcri</name>
    <dbReference type="NCBI Taxonomy" id="359917"/>
    <lineage>
        <taxon>Bacteria</taxon>
        <taxon>Bacillati</taxon>
        <taxon>Bacillota</taxon>
        <taxon>Bacilli</taxon>
        <taxon>Bacillales</taxon>
        <taxon>Paenibacillaceae</taxon>
        <taxon>Paenibacillus</taxon>
    </lineage>
</organism>
<evidence type="ECO:0000313" key="2">
    <source>
        <dbReference type="EMBL" id="MBW7454403.1"/>
    </source>
</evidence>
<gene>
    <name evidence="2" type="ORF">K0U00_10210</name>
</gene>
<keyword evidence="1" id="KW-0732">Signal</keyword>
<sequence length="142" mass="15176">MRNLRKTIKKSGIALAAVAMLSMPAAASAAADSSSALRGGGVGPILTIPHVPINIQFHLGDVRLLVSPETRNLPVNFQQNITSITVIPTIGSAGDFKAEIINNGTQIRFTKNTFARYASAKIVLTTSNNLTGYYNITEETLY</sequence>
<feature type="signal peptide" evidence="1">
    <location>
        <begin position="1"/>
        <end position="29"/>
    </location>
</feature>
<reference evidence="2 3" key="1">
    <citation type="submission" date="2021-07" db="EMBL/GenBank/DDBJ databases">
        <title>Paenibacillus radiodurans sp. nov., isolated from the southeastern edge of Tengger Desert.</title>
        <authorList>
            <person name="Zhang G."/>
        </authorList>
    </citation>
    <scope>NUCLEOTIDE SEQUENCE [LARGE SCALE GENOMIC DNA]</scope>
    <source>
        <strain evidence="2 3">CCM 7311</strain>
    </source>
</reference>
<dbReference type="Proteomes" id="UP001519887">
    <property type="component" value="Unassembled WGS sequence"/>
</dbReference>
<name>A0ABS7C0H0_9BACL</name>
<keyword evidence="3" id="KW-1185">Reference proteome</keyword>